<evidence type="ECO:0000313" key="3">
    <source>
        <dbReference type="Proteomes" id="UP000190961"/>
    </source>
</evidence>
<protein>
    <recommendedName>
        <fullName evidence="1">N-acetyltransferase domain-containing protein</fullName>
    </recommendedName>
</protein>
<dbReference type="Gene3D" id="3.40.630.30">
    <property type="match status" value="1"/>
</dbReference>
<gene>
    <name evidence="2" type="ORF">SAMN05660236_3946</name>
</gene>
<proteinExistence type="predicted"/>
<dbReference type="AlphaFoldDB" id="A0A1T5LZM4"/>
<accession>A0A1T5LZM4</accession>
<reference evidence="2 3" key="1">
    <citation type="submission" date="2017-02" db="EMBL/GenBank/DDBJ databases">
        <authorList>
            <person name="Peterson S.W."/>
        </authorList>
    </citation>
    <scope>NUCLEOTIDE SEQUENCE [LARGE SCALE GENOMIC DNA]</scope>
    <source>
        <strain evidence="2 3">DSM 25262</strain>
    </source>
</reference>
<dbReference type="Pfam" id="PF00583">
    <property type="entry name" value="Acetyltransf_1"/>
    <property type="match status" value="1"/>
</dbReference>
<dbReference type="SUPFAM" id="SSF55729">
    <property type="entry name" value="Acyl-CoA N-acyltransferases (Nat)"/>
    <property type="match status" value="1"/>
</dbReference>
<dbReference type="InterPro" id="IPR000182">
    <property type="entry name" value="GNAT_dom"/>
</dbReference>
<feature type="domain" description="N-acetyltransferase" evidence="1">
    <location>
        <begin position="43"/>
        <end position="127"/>
    </location>
</feature>
<organism evidence="2 3">
    <name type="scientific">Ohtaekwangia koreensis</name>
    <dbReference type="NCBI Taxonomy" id="688867"/>
    <lineage>
        <taxon>Bacteria</taxon>
        <taxon>Pseudomonadati</taxon>
        <taxon>Bacteroidota</taxon>
        <taxon>Cytophagia</taxon>
        <taxon>Cytophagales</taxon>
        <taxon>Fulvivirgaceae</taxon>
        <taxon>Ohtaekwangia</taxon>
    </lineage>
</organism>
<dbReference type="Proteomes" id="UP000190961">
    <property type="component" value="Unassembled WGS sequence"/>
</dbReference>
<dbReference type="InterPro" id="IPR016181">
    <property type="entry name" value="Acyl_CoA_acyltransferase"/>
</dbReference>
<keyword evidence="3" id="KW-1185">Reference proteome</keyword>
<dbReference type="EMBL" id="FUZU01000003">
    <property type="protein sequence ID" value="SKC81422.1"/>
    <property type="molecule type" value="Genomic_DNA"/>
</dbReference>
<dbReference type="GO" id="GO:0016747">
    <property type="term" value="F:acyltransferase activity, transferring groups other than amino-acyl groups"/>
    <property type="evidence" value="ECO:0007669"/>
    <property type="project" value="InterPro"/>
</dbReference>
<dbReference type="RefSeq" id="WP_079688521.1">
    <property type="nucleotide sequence ID" value="NZ_FUZU01000003.1"/>
</dbReference>
<evidence type="ECO:0000259" key="1">
    <source>
        <dbReference type="Pfam" id="PF00583"/>
    </source>
</evidence>
<name>A0A1T5LZM4_9BACT</name>
<evidence type="ECO:0000313" key="2">
    <source>
        <dbReference type="EMBL" id="SKC81422.1"/>
    </source>
</evidence>
<dbReference type="OrthoDB" id="768656at2"/>
<sequence>MTSYVVKKPSELSLSQFAAILQLWQIEEWLHLTHSEFVDLFYNNEFHMLVDETSTVLSVSRINYNFQISISDSVHTIAELVGFVSQKPRTGHGSLLIESILDYLQERGIEAIGFCDLSSRAFYEKCGIEIFPGHSRFIKEKVNGLWVDSSDEDILNLTLTGHTRNIIQGLNAYSPAYLISG</sequence>